<feature type="transmembrane region" description="Helical" evidence="1">
    <location>
        <begin position="106"/>
        <end position="123"/>
    </location>
</feature>
<sequence>MRCNERTNSTEWILRNATSLPEFVGNTVVIGQSCTRVPMPNTTWHPIGTYDEYLSNCQQSAYCELTSLCVRKLTHGEVCMSSNQCAHLSCINQTCQIGQSSSNTNTVYIVLYVVGSVLFVVIVA</sequence>
<feature type="non-terminal residue" evidence="2">
    <location>
        <position position="124"/>
    </location>
</feature>
<dbReference type="EMBL" id="PJQM01007487">
    <property type="protein sequence ID" value="RCH78114.1"/>
    <property type="molecule type" value="Genomic_DNA"/>
</dbReference>
<evidence type="ECO:0000313" key="3">
    <source>
        <dbReference type="Proteomes" id="UP000253551"/>
    </source>
</evidence>
<dbReference type="Proteomes" id="UP000253551">
    <property type="component" value="Unassembled WGS sequence"/>
</dbReference>
<protein>
    <submittedName>
        <fullName evidence="2">Uncharacterized protein</fullName>
    </submittedName>
</protein>
<dbReference type="AlphaFoldDB" id="A0A367IKA3"/>
<keyword evidence="3" id="KW-1185">Reference proteome</keyword>
<evidence type="ECO:0000256" key="1">
    <source>
        <dbReference type="SAM" id="Phobius"/>
    </source>
</evidence>
<reference evidence="2 3" key="1">
    <citation type="journal article" date="2018" name="G3 (Bethesda)">
        <title>Phylogenetic and Phylogenomic Definition of Rhizopus Species.</title>
        <authorList>
            <person name="Gryganskyi A.P."/>
            <person name="Golan J."/>
            <person name="Dolatabadi S."/>
            <person name="Mondo S."/>
            <person name="Robb S."/>
            <person name="Idnurm A."/>
            <person name="Muszewska A."/>
            <person name="Steczkiewicz K."/>
            <person name="Masonjones S."/>
            <person name="Liao H.L."/>
            <person name="Gajdeczka M.T."/>
            <person name="Anike F."/>
            <person name="Vuek A."/>
            <person name="Anishchenko I.M."/>
            <person name="Voigt K."/>
            <person name="de Hoog G.S."/>
            <person name="Smith M.E."/>
            <person name="Heitman J."/>
            <person name="Vilgalys R."/>
            <person name="Stajich J.E."/>
        </authorList>
    </citation>
    <scope>NUCLEOTIDE SEQUENCE [LARGE SCALE GENOMIC DNA]</scope>
    <source>
        <strain evidence="2 3">LSU 92-RS-03</strain>
    </source>
</reference>
<keyword evidence="1" id="KW-0812">Transmembrane</keyword>
<dbReference type="OrthoDB" id="2278468at2759"/>
<evidence type="ECO:0000313" key="2">
    <source>
        <dbReference type="EMBL" id="RCH78114.1"/>
    </source>
</evidence>
<proteinExistence type="predicted"/>
<keyword evidence="1" id="KW-0472">Membrane</keyword>
<keyword evidence="1" id="KW-1133">Transmembrane helix</keyword>
<gene>
    <name evidence="2" type="ORF">CU098_005188</name>
</gene>
<name>A0A367IKA3_RHIST</name>
<comment type="caution">
    <text evidence="2">The sequence shown here is derived from an EMBL/GenBank/DDBJ whole genome shotgun (WGS) entry which is preliminary data.</text>
</comment>
<organism evidence="2 3">
    <name type="scientific">Rhizopus stolonifer</name>
    <name type="common">Rhizopus nigricans</name>
    <dbReference type="NCBI Taxonomy" id="4846"/>
    <lineage>
        <taxon>Eukaryota</taxon>
        <taxon>Fungi</taxon>
        <taxon>Fungi incertae sedis</taxon>
        <taxon>Mucoromycota</taxon>
        <taxon>Mucoromycotina</taxon>
        <taxon>Mucoromycetes</taxon>
        <taxon>Mucorales</taxon>
        <taxon>Mucorineae</taxon>
        <taxon>Rhizopodaceae</taxon>
        <taxon>Rhizopus</taxon>
    </lineage>
</organism>
<accession>A0A367IKA3</accession>
<dbReference type="PROSITE" id="PS51257">
    <property type="entry name" value="PROKAR_LIPOPROTEIN"/>
    <property type="match status" value="1"/>
</dbReference>